<reference evidence="2" key="1">
    <citation type="journal article" date="2023" name="IMA Fungus">
        <title>Comparative genomic study of the Penicillium genus elucidates a diverse pangenome and 15 lateral gene transfer events.</title>
        <authorList>
            <person name="Petersen C."/>
            <person name="Sorensen T."/>
            <person name="Nielsen M.R."/>
            <person name="Sondergaard T.E."/>
            <person name="Sorensen J.L."/>
            <person name="Fitzpatrick D.A."/>
            <person name="Frisvad J.C."/>
            <person name="Nielsen K.L."/>
        </authorList>
    </citation>
    <scope>NUCLEOTIDE SEQUENCE</scope>
    <source>
        <strain evidence="2">IBT 15450</strain>
    </source>
</reference>
<name>A0AAD6IKN9_PENCN</name>
<evidence type="ECO:0000313" key="3">
    <source>
        <dbReference type="Proteomes" id="UP001219568"/>
    </source>
</evidence>
<feature type="compositionally biased region" description="Polar residues" evidence="1">
    <location>
        <begin position="31"/>
        <end position="43"/>
    </location>
</feature>
<evidence type="ECO:0000313" key="2">
    <source>
        <dbReference type="EMBL" id="KAJ6051376.1"/>
    </source>
</evidence>
<keyword evidence="3" id="KW-1185">Reference proteome</keyword>
<organism evidence="2 3">
    <name type="scientific">Penicillium canescens</name>
    <dbReference type="NCBI Taxonomy" id="5083"/>
    <lineage>
        <taxon>Eukaryota</taxon>
        <taxon>Fungi</taxon>
        <taxon>Dikarya</taxon>
        <taxon>Ascomycota</taxon>
        <taxon>Pezizomycotina</taxon>
        <taxon>Eurotiomycetes</taxon>
        <taxon>Eurotiomycetidae</taxon>
        <taxon>Eurotiales</taxon>
        <taxon>Aspergillaceae</taxon>
        <taxon>Penicillium</taxon>
    </lineage>
</organism>
<feature type="region of interest" description="Disordered" evidence="1">
    <location>
        <begin position="1"/>
        <end position="43"/>
    </location>
</feature>
<dbReference type="Proteomes" id="UP001219568">
    <property type="component" value="Unassembled WGS sequence"/>
</dbReference>
<sequence length="64" mass="7409">MHVSVRDRPSRMPNRRVDSASTKSAFVDNHPFNTSPTGHLNSDSQYLKYDDSYSIFDIHWTHSV</sequence>
<protein>
    <submittedName>
        <fullName evidence="2">Uncharacterized protein</fullName>
    </submittedName>
</protein>
<proteinExistence type="predicted"/>
<gene>
    <name evidence="2" type="ORF">N7460_001910</name>
</gene>
<feature type="compositionally biased region" description="Basic and acidic residues" evidence="1">
    <location>
        <begin position="1"/>
        <end position="18"/>
    </location>
</feature>
<dbReference type="EMBL" id="JAQJZL010000002">
    <property type="protein sequence ID" value="KAJ6051376.1"/>
    <property type="molecule type" value="Genomic_DNA"/>
</dbReference>
<evidence type="ECO:0000256" key="1">
    <source>
        <dbReference type="SAM" id="MobiDB-lite"/>
    </source>
</evidence>
<reference evidence="2" key="2">
    <citation type="submission" date="2023-01" db="EMBL/GenBank/DDBJ databases">
        <authorList>
            <person name="Petersen C."/>
        </authorList>
    </citation>
    <scope>NUCLEOTIDE SEQUENCE</scope>
    <source>
        <strain evidence="2">IBT 15450</strain>
    </source>
</reference>
<accession>A0AAD6IKN9</accession>
<comment type="caution">
    <text evidence="2">The sequence shown here is derived from an EMBL/GenBank/DDBJ whole genome shotgun (WGS) entry which is preliminary data.</text>
</comment>
<dbReference type="AlphaFoldDB" id="A0AAD6IKN9"/>